<evidence type="ECO:0000259" key="1">
    <source>
        <dbReference type="SMART" id="SM00382"/>
    </source>
</evidence>
<name>A0A6B3QLL1_STRTE</name>
<gene>
    <name evidence="2" type="ORF">GUR47_14190</name>
</gene>
<dbReference type="PANTHER" id="PTHR43581">
    <property type="entry name" value="ATP/GTP PHOSPHATASE"/>
    <property type="match status" value="1"/>
</dbReference>
<dbReference type="Gene3D" id="3.40.50.300">
    <property type="entry name" value="P-loop containing nucleotide triphosphate hydrolases"/>
    <property type="match status" value="1"/>
</dbReference>
<evidence type="ECO:0000313" key="2">
    <source>
        <dbReference type="EMBL" id="NEV87807.1"/>
    </source>
</evidence>
<protein>
    <submittedName>
        <fullName evidence="2">ATP-binding protein</fullName>
    </submittedName>
</protein>
<proteinExistence type="predicted"/>
<dbReference type="InterPro" id="IPR027417">
    <property type="entry name" value="P-loop_NTPase"/>
</dbReference>
<dbReference type="GO" id="GO:0005524">
    <property type="term" value="F:ATP binding"/>
    <property type="evidence" value="ECO:0007669"/>
    <property type="project" value="UniProtKB-KW"/>
</dbReference>
<reference evidence="2" key="1">
    <citation type="journal article" date="2020" name="Microorganisms">
        <title>Isolation, Genomic and Metabolomic Characterization of Streptomyces tendae VITAKN with Quorum Sensing Inhibitory Activity from Southern India.</title>
        <authorList>
            <person name="Ishaque N.M."/>
            <person name="Burgsdorf I."/>
            <person name="Limlingan Malit J.J."/>
            <person name="Saha S."/>
            <person name="Teta R."/>
            <person name="Ewe D."/>
            <person name="Kannabiran K."/>
            <person name="Hrouzek P."/>
            <person name="Steindler L."/>
            <person name="Costantino V."/>
            <person name="Saurav K."/>
        </authorList>
    </citation>
    <scope>NUCLEOTIDE SEQUENCE</scope>
    <source>
        <strain evidence="2">VITAKN</strain>
    </source>
</reference>
<keyword evidence="2" id="KW-0547">Nucleotide-binding</keyword>
<dbReference type="InterPro" id="IPR003959">
    <property type="entry name" value="ATPase_AAA_core"/>
</dbReference>
<sequence>MVSDESALVSAVEIRGLFGNKYLHVDLAGENRGHRGGRRLSLLYGNNGSGKTTVLKLLWHALSPSDRGGHRSEIAKTPFERFTIHLCSGDVISVEKIDGLVGDFRATVMSGDRRIVDQLYREIPEGKVIPVSPPLEPSSRGLHQKTLFDFEASLERAATEAAWREAIATAELSFRRSVHESERRPDSFVKYLKRLGTGPYMLADDRRIYGDSIDRIGQRRPRRHVEFEDNSDPQNGGGGVTAELAIALKRTHDMIQKMVINGNVSGSRGSNTVYLGILERVSLSGFADAEPVTRSDLINKLKEIADRTKECSTYGLMPRLKEDSFLDVLNETPDDQLRVADAVMQPFLEAQEARLDALSSVVKLLSTLTREVNRFFESSGKRASYTTQRGFRVTSDDGQNLQPESLSSGERQILLLLLNTVLARQSTPLFLIDEPELSLNVKWQRQLMGALLSLTEGASVQFVVATHSIEVITGHRDSLAKVAPRESED</sequence>
<feature type="domain" description="AAA+ ATPase" evidence="1">
    <location>
        <begin position="37"/>
        <end position="487"/>
    </location>
</feature>
<dbReference type="SUPFAM" id="SSF52540">
    <property type="entry name" value="P-loop containing nucleoside triphosphate hydrolases"/>
    <property type="match status" value="1"/>
</dbReference>
<keyword evidence="2" id="KW-0067">ATP-binding</keyword>
<dbReference type="SMART" id="SM00382">
    <property type="entry name" value="AAA"/>
    <property type="match status" value="1"/>
</dbReference>
<accession>A0A6B3QLL1</accession>
<comment type="caution">
    <text evidence="2">The sequence shown here is derived from an EMBL/GenBank/DDBJ whole genome shotgun (WGS) entry which is preliminary data.</text>
</comment>
<dbReference type="InterPro" id="IPR003593">
    <property type="entry name" value="AAA+_ATPase"/>
</dbReference>
<dbReference type="PANTHER" id="PTHR43581:SF4">
    <property type="entry name" value="ATP_GTP PHOSPHATASE"/>
    <property type="match status" value="1"/>
</dbReference>
<dbReference type="GO" id="GO:0016887">
    <property type="term" value="F:ATP hydrolysis activity"/>
    <property type="evidence" value="ECO:0007669"/>
    <property type="project" value="InterPro"/>
</dbReference>
<dbReference type="InterPro" id="IPR051396">
    <property type="entry name" value="Bact_Antivir_Def_Nuclease"/>
</dbReference>
<organism evidence="2">
    <name type="scientific">Streptomyces tendae</name>
    <dbReference type="NCBI Taxonomy" id="1932"/>
    <lineage>
        <taxon>Bacteria</taxon>
        <taxon>Bacillati</taxon>
        <taxon>Actinomycetota</taxon>
        <taxon>Actinomycetes</taxon>
        <taxon>Kitasatosporales</taxon>
        <taxon>Streptomycetaceae</taxon>
        <taxon>Streptomyces</taxon>
    </lineage>
</organism>
<dbReference type="EMBL" id="JAAIFS010000003">
    <property type="protein sequence ID" value="NEV87807.1"/>
    <property type="molecule type" value="Genomic_DNA"/>
</dbReference>
<dbReference type="Pfam" id="PF13304">
    <property type="entry name" value="AAA_21"/>
    <property type="match status" value="1"/>
</dbReference>
<dbReference type="RefSeq" id="WP_164458658.1">
    <property type="nucleotide sequence ID" value="NZ_JAAIFS010000003.1"/>
</dbReference>
<dbReference type="AlphaFoldDB" id="A0A6B3QLL1"/>